<evidence type="ECO:0000313" key="7">
    <source>
        <dbReference type="EMBL" id="ADI20310.1"/>
    </source>
</evidence>
<feature type="domain" description="MPN" evidence="6">
    <location>
        <begin position="1"/>
        <end position="122"/>
    </location>
</feature>
<keyword evidence="3" id="KW-0378">Hydrolase</keyword>
<dbReference type="GO" id="GO:0046872">
    <property type="term" value="F:metal ion binding"/>
    <property type="evidence" value="ECO:0007669"/>
    <property type="project" value="UniProtKB-KW"/>
</dbReference>
<evidence type="ECO:0000256" key="5">
    <source>
        <dbReference type="ARBA" id="ARBA00023049"/>
    </source>
</evidence>
<dbReference type="InterPro" id="IPR020891">
    <property type="entry name" value="UPF0758_CS"/>
</dbReference>
<dbReference type="Gene3D" id="3.40.140.10">
    <property type="entry name" value="Cytidine Deaminase, domain 2"/>
    <property type="match status" value="1"/>
</dbReference>
<dbReference type="AlphaFoldDB" id="E0Y0W9"/>
<dbReference type="InterPro" id="IPR025657">
    <property type="entry name" value="RadC_JAB"/>
</dbReference>
<dbReference type="SUPFAM" id="SSF102712">
    <property type="entry name" value="JAB1/MPN domain"/>
    <property type="match status" value="1"/>
</dbReference>
<evidence type="ECO:0000256" key="2">
    <source>
        <dbReference type="ARBA" id="ARBA00022723"/>
    </source>
</evidence>
<reference evidence="7" key="1">
    <citation type="journal article" date="2011" name="Environ. Microbiol.">
        <title>Time-series analyses of Monterey Bay coastal microbial picoplankton using a 'genome proxy' microarray.</title>
        <authorList>
            <person name="Rich V.I."/>
            <person name="Pham V.D."/>
            <person name="Eppley J."/>
            <person name="Shi Y."/>
            <person name="DeLong E.F."/>
        </authorList>
    </citation>
    <scope>NUCLEOTIDE SEQUENCE</scope>
</reference>
<dbReference type="PANTHER" id="PTHR30471:SF3">
    <property type="entry name" value="UPF0758 PROTEIN YEES-RELATED"/>
    <property type="match status" value="1"/>
</dbReference>
<name>E0Y0W9_9SPHI</name>
<evidence type="ECO:0000256" key="4">
    <source>
        <dbReference type="ARBA" id="ARBA00022833"/>
    </source>
</evidence>
<accession>E0Y0W9</accession>
<keyword evidence="4" id="KW-0862">Zinc</keyword>
<organism evidence="7">
    <name type="scientific">uncultured Sphingobacterium sp. EB080_L08E11</name>
    <dbReference type="NCBI Taxonomy" id="710992"/>
    <lineage>
        <taxon>Bacteria</taxon>
        <taxon>Pseudomonadati</taxon>
        <taxon>Bacteroidota</taxon>
        <taxon>Sphingobacteriia</taxon>
        <taxon>Sphingobacteriales</taxon>
        <taxon>Sphingobacteriaceae</taxon>
        <taxon>Sphingobacterium</taxon>
        <taxon>environmental samples</taxon>
    </lineage>
</organism>
<proteinExistence type="predicted"/>
<dbReference type="GO" id="GO:0008237">
    <property type="term" value="F:metallopeptidase activity"/>
    <property type="evidence" value="ECO:0007669"/>
    <property type="project" value="UniProtKB-KW"/>
</dbReference>
<keyword evidence="2" id="KW-0479">Metal-binding</keyword>
<dbReference type="PROSITE" id="PS01302">
    <property type="entry name" value="UPF0758"/>
    <property type="match status" value="1"/>
</dbReference>
<dbReference type="Pfam" id="PF04002">
    <property type="entry name" value="RadC"/>
    <property type="match status" value="1"/>
</dbReference>
<dbReference type="PANTHER" id="PTHR30471">
    <property type="entry name" value="DNA REPAIR PROTEIN RADC"/>
    <property type="match status" value="1"/>
</dbReference>
<protein>
    <recommendedName>
        <fullName evidence="6">MPN domain-containing protein</fullName>
    </recommendedName>
</protein>
<dbReference type="EMBL" id="GU474939">
    <property type="protein sequence ID" value="ADI20310.1"/>
    <property type="molecule type" value="Genomic_DNA"/>
</dbReference>
<dbReference type="CDD" id="cd08071">
    <property type="entry name" value="MPN_DUF2466"/>
    <property type="match status" value="1"/>
</dbReference>
<dbReference type="PROSITE" id="PS50249">
    <property type="entry name" value="MPN"/>
    <property type="match status" value="1"/>
</dbReference>
<dbReference type="InterPro" id="IPR037518">
    <property type="entry name" value="MPN"/>
</dbReference>
<sequence>MIRKSSDAYLHFKGLEFPAHEEFHVLYLNRAHAPLARHQLFKGGLTGTVTDVRLILKRALHWNATAIIVAHNHPSGSLQPSENDKRMTRKLSAAADTLDIKLIDHLIVAGSGYFSFSDQGLL</sequence>
<evidence type="ECO:0000259" key="6">
    <source>
        <dbReference type="PROSITE" id="PS50249"/>
    </source>
</evidence>
<keyword evidence="1" id="KW-0645">Protease</keyword>
<keyword evidence="5" id="KW-0482">Metalloprotease</keyword>
<evidence type="ECO:0000256" key="1">
    <source>
        <dbReference type="ARBA" id="ARBA00022670"/>
    </source>
</evidence>
<dbReference type="GO" id="GO:0006508">
    <property type="term" value="P:proteolysis"/>
    <property type="evidence" value="ECO:0007669"/>
    <property type="project" value="UniProtKB-KW"/>
</dbReference>
<dbReference type="InterPro" id="IPR001405">
    <property type="entry name" value="UPF0758"/>
</dbReference>
<evidence type="ECO:0000256" key="3">
    <source>
        <dbReference type="ARBA" id="ARBA00022801"/>
    </source>
</evidence>